<dbReference type="Proteomes" id="UP001179501">
    <property type="component" value="Chromosome"/>
</dbReference>
<dbReference type="EMBL" id="CP116614">
    <property type="protein sequence ID" value="WCG02165.1"/>
    <property type="molecule type" value="Genomic_DNA"/>
</dbReference>
<gene>
    <name evidence="1" type="ORF">NY151_05615</name>
</gene>
<reference evidence="1" key="1">
    <citation type="submission" date="2023-01" db="EMBL/GenBank/DDBJ databases">
        <title>Phages are important unrecognized players in the ecology of the oral pathogen Porphyromonas gingivalis.</title>
        <authorList>
            <person name="Matrishin C.B."/>
            <person name="Kauffman K.M."/>
        </authorList>
    </citation>
    <scope>NUCLEOTIDE SEQUENCE</scope>
    <source>
        <strain evidence="1">ATCC 49417</strain>
    </source>
</reference>
<dbReference type="AlphaFoldDB" id="A0AAF0BD83"/>
<evidence type="ECO:0000313" key="2">
    <source>
        <dbReference type="Proteomes" id="UP001179501"/>
    </source>
</evidence>
<dbReference type="RefSeq" id="WP_077083952.1">
    <property type="nucleotide sequence ID" value="NZ_CP116614.1"/>
</dbReference>
<name>A0AAF0BD83_PORGN</name>
<protein>
    <submittedName>
        <fullName evidence="1">Uncharacterized protein</fullName>
    </submittedName>
</protein>
<evidence type="ECO:0000313" key="1">
    <source>
        <dbReference type="EMBL" id="WCG02165.1"/>
    </source>
</evidence>
<sequence>MNREFCNRIGVAIIRNSSAKAIETMLSSSDILLFPYQFDTEPFSLQSSVAKGAYGLRYEVDQDIIIDMPDEATRLQFSFLRRCVVCLQASDGKKFVIGSADYPAQVSIRPHLNKAILHLKHISLTPHML</sequence>
<proteinExistence type="predicted"/>
<accession>A0AAF0BD83</accession>
<organism evidence="1 2">
    <name type="scientific">Porphyromonas gingivalis</name>
    <name type="common">Bacteroides gingivalis</name>
    <dbReference type="NCBI Taxonomy" id="837"/>
    <lineage>
        <taxon>Bacteria</taxon>
        <taxon>Pseudomonadati</taxon>
        <taxon>Bacteroidota</taxon>
        <taxon>Bacteroidia</taxon>
        <taxon>Bacteroidales</taxon>
        <taxon>Porphyromonadaceae</taxon>
        <taxon>Porphyromonas</taxon>
    </lineage>
</organism>